<evidence type="ECO:0000313" key="1">
    <source>
        <dbReference type="EMBL" id="EAY28981.1"/>
    </source>
</evidence>
<organism evidence="1 2">
    <name type="scientific">Microscilla marina ATCC 23134</name>
    <dbReference type="NCBI Taxonomy" id="313606"/>
    <lineage>
        <taxon>Bacteria</taxon>
        <taxon>Pseudomonadati</taxon>
        <taxon>Bacteroidota</taxon>
        <taxon>Cytophagia</taxon>
        <taxon>Cytophagales</taxon>
        <taxon>Microscillaceae</taxon>
        <taxon>Microscilla</taxon>
    </lineage>
</organism>
<sequence length="125" mass="14667">MGYLINYSDSTLLVPINGLKKKEYKSKIVAILEGETLNFYVSRPQKIIASHDAQGIFLQINQEEVKRKKYDQHRYLFYRDYIVDFILYGDFKFIYDPADAKKTHPIASEILVIRKKNSPIIFIDS</sequence>
<keyword evidence="2" id="KW-1185">Reference proteome</keyword>
<accession>A1ZL15</accession>
<gene>
    <name evidence="1" type="ORF">M23134_00135</name>
</gene>
<name>A1ZL15_MICM2</name>
<dbReference type="AlphaFoldDB" id="A1ZL15"/>
<proteinExistence type="predicted"/>
<dbReference type="EMBL" id="AAWS01000013">
    <property type="protein sequence ID" value="EAY28981.1"/>
    <property type="molecule type" value="Genomic_DNA"/>
</dbReference>
<reference evidence="1 2" key="1">
    <citation type="submission" date="2007-01" db="EMBL/GenBank/DDBJ databases">
        <authorList>
            <person name="Haygood M."/>
            <person name="Podell S."/>
            <person name="Anderson C."/>
            <person name="Hopkinson B."/>
            <person name="Roe K."/>
            <person name="Barbeau K."/>
            <person name="Gaasterland T."/>
            <person name="Ferriera S."/>
            <person name="Johnson J."/>
            <person name="Kravitz S."/>
            <person name="Beeson K."/>
            <person name="Sutton G."/>
            <person name="Rogers Y.-H."/>
            <person name="Friedman R."/>
            <person name="Frazier M."/>
            <person name="Venter J.C."/>
        </authorList>
    </citation>
    <scope>NUCLEOTIDE SEQUENCE [LARGE SCALE GENOMIC DNA]</scope>
    <source>
        <strain evidence="1 2">ATCC 23134</strain>
    </source>
</reference>
<evidence type="ECO:0000313" key="2">
    <source>
        <dbReference type="Proteomes" id="UP000004095"/>
    </source>
</evidence>
<comment type="caution">
    <text evidence="1">The sequence shown here is derived from an EMBL/GenBank/DDBJ whole genome shotgun (WGS) entry which is preliminary data.</text>
</comment>
<dbReference type="Proteomes" id="UP000004095">
    <property type="component" value="Unassembled WGS sequence"/>
</dbReference>
<protein>
    <submittedName>
        <fullName evidence="1">Uncharacterized protein</fullName>
    </submittedName>
</protein>